<protein>
    <submittedName>
        <fullName evidence="1">Uncharacterized protein</fullName>
    </submittedName>
</protein>
<reference evidence="1 2" key="1">
    <citation type="submission" date="2024-01" db="EMBL/GenBank/DDBJ databases">
        <title>A draft genome for the cacao thread blight pathogen Marasmiellus scandens.</title>
        <authorList>
            <person name="Baruah I.K."/>
            <person name="Leung J."/>
            <person name="Bukari Y."/>
            <person name="Amoako-Attah I."/>
            <person name="Meinhardt L.W."/>
            <person name="Bailey B.A."/>
            <person name="Cohen S.P."/>
        </authorList>
    </citation>
    <scope>NUCLEOTIDE SEQUENCE [LARGE SCALE GENOMIC DNA]</scope>
    <source>
        <strain evidence="1 2">GH-19</strain>
    </source>
</reference>
<comment type="caution">
    <text evidence="1">The sequence shown here is derived from an EMBL/GenBank/DDBJ whole genome shotgun (WGS) entry which is preliminary data.</text>
</comment>
<gene>
    <name evidence="1" type="ORF">VKT23_011008</name>
</gene>
<dbReference type="EMBL" id="JBANRG010000023">
    <property type="protein sequence ID" value="KAK7455137.1"/>
    <property type="molecule type" value="Genomic_DNA"/>
</dbReference>
<name>A0ABR1JC53_9AGAR</name>
<sequence>MKYPGVRSDMLFPVLPNTYHPTSCPDHPPVSLSQPLPWNDCYMSGFVRLEVRSHTEWSDTERSAPYQTTRMDAFGVSGQGEQDVLDVHGPFLNQKLFVCPKESSIVSELPSGGVDVFECKKVVNEDPDILPQSLVFALSGHHEFEDKVIVQCSTDLSGVDIVNHPDELYKLLARFERLKKELETNRKHRQIEEARKIDEEHYARYLVPNPTASQSLSARLLARCGKVLKKIVSTSWLRRFDCMKGTNQRGD</sequence>
<proteinExistence type="predicted"/>
<dbReference type="Proteomes" id="UP001498398">
    <property type="component" value="Unassembled WGS sequence"/>
</dbReference>
<accession>A0ABR1JC53</accession>
<evidence type="ECO:0000313" key="2">
    <source>
        <dbReference type="Proteomes" id="UP001498398"/>
    </source>
</evidence>
<evidence type="ECO:0000313" key="1">
    <source>
        <dbReference type="EMBL" id="KAK7455137.1"/>
    </source>
</evidence>
<organism evidence="1 2">
    <name type="scientific">Marasmiellus scandens</name>
    <dbReference type="NCBI Taxonomy" id="2682957"/>
    <lineage>
        <taxon>Eukaryota</taxon>
        <taxon>Fungi</taxon>
        <taxon>Dikarya</taxon>
        <taxon>Basidiomycota</taxon>
        <taxon>Agaricomycotina</taxon>
        <taxon>Agaricomycetes</taxon>
        <taxon>Agaricomycetidae</taxon>
        <taxon>Agaricales</taxon>
        <taxon>Marasmiineae</taxon>
        <taxon>Omphalotaceae</taxon>
        <taxon>Marasmiellus</taxon>
    </lineage>
</organism>
<keyword evidence="2" id="KW-1185">Reference proteome</keyword>